<feature type="domain" description="ABM" evidence="1">
    <location>
        <begin position="2"/>
        <end position="92"/>
    </location>
</feature>
<dbReference type="InterPro" id="IPR050404">
    <property type="entry name" value="Heme-degrading_MO"/>
</dbReference>
<dbReference type="InterPro" id="IPR007138">
    <property type="entry name" value="ABM_dom"/>
</dbReference>
<dbReference type="Proteomes" id="UP000253908">
    <property type="component" value="Chromosome"/>
</dbReference>
<gene>
    <name evidence="2" type="ORF">CUC15_02650</name>
</gene>
<dbReference type="AlphaFoldDB" id="A0A345PD65"/>
<dbReference type="OrthoDB" id="9798157at2"/>
<protein>
    <submittedName>
        <fullName evidence="2">Antibiotic biosynthesis monooxygenase</fullName>
    </submittedName>
</protein>
<dbReference type="Gene3D" id="3.30.70.100">
    <property type="match status" value="1"/>
</dbReference>
<name>A0A345PD65_9BACI</name>
<organism evidence="2 3">
    <name type="scientific">Oceanobacillus zhaokaii</name>
    <dbReference type="NCBI Taxonomy" id="2052660"/>
    <lineage>
        <taxon>Bacteria</taxon>
        <taxon>Bacillati</taxon>
        <taxon>Bacillota</taxon>
        <taxon>Bacilli</taxon>
        <taxon>Bacillales</taxon>
        <taxon>Bacillaceae</taxon>
        <taxon>Oceanobacillus</taxon>
    </lineage>
</organism>
<accession>A0A345PD65</accession>
<dbReference type="EMBL" id="CP024848">
    <property type="protein sequence ID" value="AXI07945.1"/>
    <property type="molecule type" value="Genomic_DNA"/>
</dbReference>
<sequence length="103" mass="12276">MILEAVMLHVKKGMGAEYEEAFREASEIISSMTGYVSHELQRCIESEGKYLLLVKWETLEDHTVGFRQSEEYQEWKKQLHKYYDPFPTVEHFEQVHLDEDYSV</sequence>
<dbReference type="SUPFAM" id="SSF54909">
    <property type="entry name" value="Dimeric alpha+beta barrel"/>
    <property type="match status" value="1"/>
</dbReference>
<dbReference type="Pfam" id="PF03992">
    <property type="entry name" value="ABM"/>
    <property type="match status" value="1"/>
</dbReference>
<keyword evidence="2" id="KW-0560">Oxidoreductase</keyword>
<dbReference type="PROSITE" id="PS51725">
    <property type="entry name" value="ABM"/>
    <property type="match status" value="1"/>
</dbReference>
<evidence type="ECO:0000313" key="3">
    <source>
        <dbReference type="Proteomes" id="UP000253908"/>
    </source>
</evidence>
<dbReference type="PANTHER" id="PTHR34474:SF2">
    <property type="entry name" value="SIGNAL TRANSDUCTION PROTEIN TRAP"/>
    <property type="match status" value="1"/>
</dbReference>
<dbReference type="InterPro" id="IPR011008">
    <property type="entry name" value="Dimeric_a/b-barrel"/>
</dbReference>
<keyword evidence="2" id="KW-0503">Monooxygenase</keyword>
<dbReference type="RefSeq" id="WP_114915239.1">
    <property type="nucleotide sequence ID" value="NZ_CP024848.1"/>
</dbReference>
<dbReference type="GO" id="GO:0004497">
    <property type="term" value="F:monooxygenase activity"/>
    <property type="evidence" value="ECO:0007669"/>
    <property type="project" value="UniProtKB-KW"/>
</dbReference>
<dbReference type="PANTHER" id="PTHR34474">
    <property type="entry name" value="SIGNAL TRANSDUCTION PROTEIN TRAP"/>
    <property type="match status" value="1"/>
</dbReference>
<evidence type="ECO:0000313" key="2">
    <source>
        <dbReference type="EMBL" id="AXI07945.1"/>
    </source>
</evidence>
<reference evidence="3" key="1">
    <citation type="submission" date="2017-11" db="EMBL/GenBank/DDBJ databases">
        <authorList>
            <person name="Zhu W."/>
        </authorList>
    </citation>
    <scope>NUCLEOTIDE SEQUENCE [LARGE SCALE GENOMIC DNA]</scope>
    <source>
        <strain evidence="3">160</strain>
    </source>
</reference>
<proteinExistence type="predicted"/>
<dbReference type="KEGG" id="ocn:CUC15_02650"/>
<keyword evidence="3" id="KW-1185">Reference proteome</keyword>
<evidence type="ECO:0000259" key="1">
    <source>
        <dbReference type="PROSITE" id="PS51725"/>
    </source>
</evidence>